<dbReference type="RefSeq" id="WP_114127584.1">
    <property type="nucleotide sequence ID" value="NZ_QOUI01000010.1"/>
</dbReference>
<gene>
    <name evidence="2" type="ORF">DT076_15415</name>
</gene>
<organism evidence="2 3">
    <name type="scientific">Desertihabitans brevis</name>
    <dbReference type="NCBI Taxonomy" id="2268447"/>
    <lineage>
        <taxon>Bacteria</taxon>
        <taxon>Bacillati</taxon>
        <taxon>Actinomycetota</taxon>
        <taxon>Actinomycetes</taxon>
        <taxon>Propionibacteriales</taxon>
        <taxon>Propionibacteriaceae</taxon>
        <taxon>Desertihabitans</taxon>
    </lineage>
</organism>
<dbReference type="EMBL" id="QOUI01000010">
    <property type="protein sequence ID" value="RCK68613.1"/>
    <property type="molecule type" value="Genomic_DNA"/>
</dbReference>
<feature type="region of interest" description="Disordered" evidence="1">
    <location>
        <begin position="1"/>
        <end position="20"/>
    </location>
</feature>
<keyword evidence="3" id="KW-1185">Reference proteome</keyword>
<evidence type="ECO:0000256" key="1">
    <source>
        <dbReference type="SAM" id="MobiDB-lite"/>
    </source>
</evidence>
<evidence type="ECO:0000313" key="3">
    <source>
        <dbReference type="Proteomes" id="UP000252770"/>
    </source>
</evidence>
<comment type="caution">
    <text evidence="2">The sequence shown here is derived from an EMBL/GenBank/DDBJ whole genome shotgun (WGS) entry which is preliminary data.</text>
</comment>
<protein>
    <submittedName>
        <fullName evidence="2">Uncharacterized protein</fullName>
    </submittedName>
</protein>
<sequence>MRTEADWLRPGPADPPRWGHRDGLTVGLSPLPGPRGLLRVYTPYLGHRPERMVNYVAVEPVTRRGLRRGFSELERSRLDDEPGLTMWTGDGRLPDPGRLAVVDGVEVLTVLVRCERFASGAEVDLRVRFRADRPHEVELAAAATATSRPLRSCVLTATMGNYARLRTLRLAGREVHARQLWPWHRGDRFTLRASFGLGALPREPDGTAVVAARGDEDDPAGADYEPSVLPHWHWQGERAEQAWVVPDPHPRLRAQVNGRVTYWASSAPIPGGVAFENLEVREPYRPWRPLVFRVTPLPGTSDSG</sequence>
<proteinExistence type="predicted"/>
<accession>A0A367YRV1</accession>
<reference evidence="2 3" key="1">
    <citation type="submission" date="2018-07" db="EMBL/GenBank/DDBJ databases">
        <title>Desertimonas flava gen. nov. sp. nov.</title>
        <authorList>
            <person name="Liu S."/>
        </authorList>
    </citation>
    <scope>NUCLEOTIDE SEQUENCE [LARGE SCALE GENOMIC DNA]</scope>
    <source>
        <strain evidence="2 3">16Sb5-5</strain>
    </source>
</reference>
<evidence type="ECO:0000313" key="2">
    <source>
        <dbReference type="EMBL" id="RCK68613.1"/>
    </source>
</evidence>
<dbReference type="AlphaFoldDB" id="A0A367YRV1"/>
<name>A0A367YRV1_9ACTN</name>
<dbReference type="Proteomes" id="UP000252770">
    <property type="component" value="Unassembled WGS sequence"/>
</dbReference>